<feature type="transmembrane region" description="Helical" evidence="1">
    <location>
        <begin position="70"/>
        <end position="98"/>
    </location>
</feature>
<organism evidence="2">
    <name type="scientific">marine sediment metagenome</name>
    <dbReference type="NCBI Taxonomy" id="412755"/>
    <lineage>
        <taxon>unclassified sequences</taxon>
        <taxon>metagenomes</taxon>
        <taxon>ecological metagenomes</taxon>
    </lineage>
</organism>
<evidence type="ECO:0000256" key="1">
    <source>
        <dbReference type="SAM" id="Phobius"/>
    </source>
</evidence>
<evidence type="ECO:0000313" key="2">
    <source>
        <dbReference type="EMBL" id="KKN97627.1"/>
    </source>
</evidence>
<dbReference type="EMBL" id="LAZR01000056">
    <property type="protein sequence ID" value="KKN97627.1"/>
    <property type="molecule type" value="Genomic_DNA"/>
</dbReference>
<sequence length="239" mass="27109">MLKPTTLNELFTLLNEMTLAKHGENTFSPSKNFQTIEKMLITAYLCSLLILVSAAIYVREFIEATEALQVILYLYLFNLALSIAYLVTITLGLISIFWKQRKTPYSAIMYRLSLDMQGDADFLKKLYNFEKHILEYGLIQYRQSWGISENRVFLLAGNLRNLGLFPALAAASIGASKLIQEGSSLPLWLPIILAAVFSIMGAYALGQRERPQQVIELLEYAVQHSKERTLSRNSEVDDN</sequence>
<comment type="caution">
    <text evidence="2">The sequence shown here is derived from an EMBL/GenBank/DDBJ whole genome shotgun (WGS) entry which is preliminary data.</text>
</comment>
<protein>
    <submittedName>
        <fullName evidence="2">Uncharacterized protein</fullName>
    </submittedName>
</protein>
<feature type="transmembrane region" description="Helical" evidence="1">
    <location>
        <begin position="187"/>
        <end position="205"/>
    </location>
</feature>
<accession>A0A0F9VCZ0</accession>
<dbReference type="AlphaFoldDB" id="A0A0F9VCZ0"/>
<keyword evidence="1" id="KW-1133">Transmembrane helix</keyword>
<proteinExistence type="predicted"/>
<keyword evidence="1" id="KW-0472">Membrane</keyword>
<feature type="transmembrane region" description="Helical" evidence="1">
    <location>
        <begin position="39"/>
        <end position="58"/>
    </location>
</feature>
<name>A0A0F9VCZ0_9ZZZZ</name>
<gene>
    <name evidence="2" type="ORF">LCGC14_0154390</name>
</gene>
<reference evidence="2" key="1">
    <citation type="journal article" date="2015" name="Nature">
        <title>Complex archaea that bridge the gap between prokaryotes and eukaryotes.</title>
        <authorList>
            <person name="Spang A."/>
            <person name="Saw J.H."/>
            <person name="Jorgensen S.L."/>
            <person name="Zaremba-Niedzwiedzka K."/>
            <person name="Martijn J."/>
            <person name="Lind A.E."/>
            <person name="van Eijk R."/>
            <person name="Schleper C."/>
            <person name="Guy L."/>
            <person name="Ettema T.J."/>
        </authorList>
    </citation>
    <scope>NUCLEOTIDE SEQUENCE</scope>
</reference>
<keyword evidence="1" id="KW-0812">Transmembrane</keyword>
<feature type="transmembrane region" description="Helical" evidence="1">
    <location>
        <begin position="152"/>
        <end position="175"/>
    </location>
</feature>